<evidence type="ECO:0000256" key="9">
    <source>
        <dbReference type="ARBA" id="ARBA00049360"/>
    </source>
</evidence>
<evidence type="ECO:0000256" key="1">
    <source>
        <dbReference type="ARBA" id="ARBA00022490"/>
    </source>
</evidence>
<feature type="domain" description="ABC transporter" evidence="13">
    <location>
        <begin position="7"/>
        <end position="217"/>
    </location>
</feature>
<keyword evidence="5 11" id="KW-0378">Hydrolase</keyword>
<evidence type="ECO:0000313" key="15">
    <source>
        <dbReference type="Proteomes" id="UP000562254"/>
    </source>
</evidence>
<dbReference type="PROSITE" id="PS50893">
    <property type="entry name" value="ABC_TRANSPORTER_2"/>
    <property type="match status" value="2"/>
</dbReference>
<feature type="binding site" evidence="11">
    <location>
        <begin position="316"/>
        <end position="323"/>
    </location>
    <ligand>
        <name>ATP</name>
        <dbReference type="ChEBI" id="CHEBI:30616"/>
        <label>2</label>
    </ligand>
</feature>
<protein>
    <recommendedName>
        <fullName evidence="11">ATP-binding protein Uup</fullName>
        <ecNumber evidence="11">3.6.1.-</ecNumber>
    </recommendedName>
</protein>
<dbReference type="EMBL" id="JACIJE010000014">
    <property type="protein sequence ID" value="MBB5691558.1"/>
    <property type="molecule type" value="Genomic_DNA"/>
</dbReference>
<dbReference type="RefSeq" id="WP_184486960.1">
    <property type="nucleotide sequence ID" value="NZ_JACIJE010000014.1"/>
</dbReference>
<comment type="caution">
    <text evidence="14">The sequence shown here is derived from an EMBL/GenBank/DDBJ whole genome shotgun (WGS) entry which is preliminary data.</text>
</comment>
<dbReference type="InterPro" id="IPR003593">
    <property type="entry name" value="AAA+_ATPase"/>
</dbReference>
<dbReference type="Gene3D" id="3.40.50.300">
    <property type="entry name" value="P-loop containing nucleotide triphosphate hydrolases"/>
    <property type="match status" value="2"/>
</dbReference>
<sequence>MAAPPLLLLSDIRHGFGSTRLLDGASLSVAPGERLALVGRNGSGKSTLLRIAAGLIEPDGGTRFVQPGATLRYLEQEPDLSAFADVAAYVRAGAGPADDPHRARYLLEQLGLTGEEEPRALSGGETRRAALARALAPAPDILLLDEPTNHLDLPAIEWLEAELAAMNGALVLISHDRRFLEGLSRAMVWLDRGTTRRLERGFAHFESWRDQVLEEEERDAQKLARKIVREEHWLRYGVTARRKRNVRRLENLHALRAKRRERVAAPGRVAMEAAEAAGSGSLVIAAEGISKAYGGRSVVRDFSTRIMRGDRVGIVGPNGAGKTTLLAMLTGVLAPDSGQVRLGTGLEMAGLDQRRASLDPSLTLAEALTEGRGDQVHVNGQPRHVIGYMKDFLFTPEQARTPLSALSGGERGRLMLARAFARPSNLLVLDEPTNDLDLETLDLLQELVADYAGTVLLVSHDRDFLDRTVTSVIAWEGEGRWVEYAGGYSDLVAQRGHGVRARAAAAAAAAAKPALAAPKPDAAPRAAPPARRKGLNAKEQHELKTLPARMEALGAEIAALEAKVADTAFYARDPQGFARATEALAAAQAALAAAEERWLELEMLREEVG</sequence>
<comment type="subcellular location">
    <subcellularLocation>
        <location evidence="11">Cytoplasm</location>
    </subcellularLocation>
    <text evidence="11">Associates with ribosomes.</text>
</comment>
<feature type="compositionally biased region" description="Low complexity" evidence="12">
    <location>
        <begin position="516"/>
        <end position="529"/>
    </location>
</feature>
<dbReference type="GO" id="GO:0005524">
    <property type="term" value="F:ATP binding"/>
    <property type="evidence" value="ECO:0007669"/>
    <property type="project" value="UniProtKB-UniRule"/>
</dbReference>
<keyword evidence="4 11" id="KW-0227">DNA damage</keyword>
<organism evidence="14 15">
    <name type="scientific">Neoroseomonas alkaliterrae</name>
    <dbReference type="NCBI Taxonomy" id="1452450"/>
    <lineage>
        <taxon>Bacteria</taxon>
        <taxon>Pseudomonadati</taxon>
        <taxon>Pseudomonadota</taxon>
        <taxon>Alphaproteobacteria</taxon>
        <taxon>Acetobacterales</taxon>
        <taxon>Acetobacteraceae</taxon>
        <taxon>Neoroseomonas</taxon>
    </lineage>
</organism>
<dbReference type="EC" id="3.6.1.-" evidence="11"/>
<evidence type="ECO:0000256" key="5">
    <source>
        <dbReference type="ARBA" id="ARBA00022801"/>
    </source>
</evidence>
<dbReference type="InterPro" id="IPR037118">
    <property type="entry name" value="Val-tRNA_synth_C_sf"/>
</dbReference>
<dbReference type="Gene3D" id="1.10.287.380">
    <property type="entry name" value="Valyl-tRNA synthetase, C-terminal domain"/>
    <property type="match status" value="1"/>
</dbReference>
<keyword evidence="2 11" id="KW-0677">Repeat</keyword>
<evidence type="ECO:0000256" key="4">
    <source>
        <dbReference type="ARBA" id="ARBA00022763"/>
    </source>
</evidence>
<dbReference type="InterPro" id="IPR027417">
    <property type="entry name" value="P-loop_NTPase"/>
</dbReference>
<reference evidence="14 15" key="1">
    <citation type="submission" date="2020-08" db="EMBL/GenBank/DDBJ databases">
        <title>Genomic Encyclopedia of Type Strains, Phase IV (KMG-IV): sequencing the most valuable type-strain genomes for metagenomic binning, comparative biology and taxonomic classification.</title>
        <authorList>
            <person name="Goeker M."/>
        </authorList>
    </citation>
    <scope>NUCLEOTIDE SEQUENCE [LARGE SCALE GENOMIC DNA]</scope>
    <source>
        <strain evidence="14 15">DSM 25895</strain>
    </source>
</reference>
<feature type="binding site" evidence="11">
    <location>
        <begin position="39"/>
        <end position="46"/>
    </location>
    <ligand>
        <name>ATP</name>
        <dbReference type="ChEBI" id="CHEBI:30616"/>
        <label>1</label>
    </ligand>
</feature>
<dbReference type="SUPFAM" id="SSF52540">
    <property type="entry name" value="P-loop containing nucleoside triphosphate hydrolases"/>
    <property type="match status" value="2"/>
</dbReference>
<accession>A0A840XSB8</accession>
<dbReference type="FunFam" id="3.40.50.300:FF:000309">
    <property type="entry name" value="ABC transporter ATP-binding protein"/>
    <property type="match status" value="1"/>
</dbReference>
<gene>
    <name evidence="11" type="primary">uup</name>
    <name evidence="14" type="ORF">FHS88_003715</name>
</gene>
<dbReference type="InterPro" id="IPR051309">
    <property type="entry name" value="ABCF_ATPase"/>
</dbReference>
<evidence type="ECO:0000256" key="8">
    <source>
        <dbReference type="ARBA" id="ARBA00023204"/>
    </source>
</evidence>
<feature type="region of interest" description="Disordered" evidence="12">
    <location>
        <begin position="516"/>
        <end position="540"/>
    </location>
</feature>
<dbReference type="GO" id="GO:0005737">
    <property type="term" value="C:cytoplasm"/>
    <property type="evidence" value="ECO:0007669"/>
    <property type="project" value="UniProtKB-SubCell"/>
</dbReference>
<dbReference type="PANTHER" id="PTHR42855">
    <property type="entry name" value="ABC TRANSPORTER ATP-BINDING SUBUNIT"/>
    <property type="match status" value="1"/>
</dbReference>
<dbReference type="Pfam" id="PF00005">
    <property type="entry name" value="ABC_tran"/>
    <property type="match status" value="2"/>
</dbReference>
<dbReference type="InterPro" id="IPR003439">
    <property type="entry name" value="ABC_transporter-like_ATP-bd"/>
</dbReference>
<keyword evidence="1 11" id="KW-0963">Cytoplasm</keyword>
<dbReference type="GO" id="GO:0006281">
    <property type="term" value="P:DNA repair"/>
    <property type="evidence" value="ECO:0007669"/>
    <property type="project" value="UniProtKB-KW"/>
</dbReference>
<feature type="domain" description="ABC transporter" evidence="13">
    <location>
        <begin position="284"/>
        <end position="503"/>
    </location>
</feature>
<keyword evidence="8 11" id="KW-0234">DNA repair</keyword>
<proteinExistence type="inferred from homology"/>
<evidence type="ECO:0000259" key="13">
    <source>
        <dbReference type="PROSITE" id="PS50893"/>
    </source>
</evidence>
<evidence type="ECO:0000256" key="2">
    <source>
        <dbReference type="ARBA" id="ARBA00022737"/>
    </source>
</evidence>
<evidence type="ECO:0000256" key="12">
    <source>
        <dbReference type="SAM" id="MobiDB-lite"/>
    </source>
</evidence>
<dbReference type="GO" id="GO:0043022">
    <property type="term" value="F:ribosome binding"/>
    <property type="evidence" value="ECO:0007669"/>
    <property type="project" value="UniProtKB-UniRule"/>
</dbReference>
<name>A0A840XSB8_9PROT</name>
<evidence type="ECO:0000313" key="14">
    <source>
        <dbReference type="EMBL" id="MBB5691558.1"/>
    </source>
</evidence>
<dbReference type="Pfam" id="PF16326">
    <property type="entry name" value="ABC_tran_CTD"/>
    <property type="match status" value="1"/>
</dbReference>
<dbReference type="PANTHER" id="PTHR42855:SF1">
    <property type="entry name" value="ABC TRANSPORTER DOMAIN-CONTAINING PROTEIN"/>
    <property type="match status" value="1"/>
</dbReference>
<dbReference type="InterPro" id="IPR032524">
    <property type="entry name" value="ABC_tran_C"/>
</dbReference>
<dbReference type="HAMAP" id="MF_00848">
    <property type="entry name" value="Uup"/>
    <property type="match status" value="1"/>
</dbReference>
<comment type="similarity">
    <text evidence="10 11">Belongs to the ABC transporter superfamily. ABCF family. Uup subfamily.</text>
</comment>
<evidence type="ECO:0000256" key="3">
    <source>
        <dbReference type="ARBA" id="ARBA00022741"/>
    </source>
</evidence>
<comment type="function">
    <text evidence="11">Probably plays a role in ribosome assembly or function. May be involved in resolution of branched DNA intermediates that result from template switching in postreplication gaps. Binds DNA and has ATPase activity.</text>
</comment>
<dbReference type="AlphaFoldDB" id="A0A840XSB8"/>
<keyword evidence="6 11" id="KW-0067">ATP-binding</keyword>
<dbReference type="GO" id="GO:0003677">
    <property type="term" value="F:DNA binding"/>
    <property type="evidence" value="ECO:0007669"/>
    <property type="project" value="UniProtKB-UniRule"/>
</dbReference>
<keyword evidence="7 11" id="KW-0238">DNA-binding</keyword>
<dbReference type="CDD" id="cd03221">
    <property type="entry name" value="ABCF_EF-3"/>
    <property type="match status" value="2"/>
</dbReference>
<keyword evidence="3 11" id="KW-0547">Nucleotide-binding</keyword>
<evidence type="ECO:0000256" key="10">
    <source>
        <dbReference type="ARBA" id="ARBA00061478"/>
    </source>
</evidence>
<evidence type="ECO:0000256" key="6">
    <source>
        <dbReference type="ARBA" id="ARBA00022840"/>
    </source>
</evidence>
<keyword evidence="15" id="KW-1185">Reference proteome</keyword>
<dbReference type="InterPro" id="IPR043686">
    <property type="entry name" value="Uup"/>
</dbReference>
<dbReference type="SMART" id="SM00382">
    <property type="entry name" value="AAA"/>
    <property type="match status" value="2"/>
</dbReference>
<comment type="catalytic activity">
    <reaction evidence="9 11">
        <text>ATP + H2O = ADP + phosphate + H(+)</text>
        <dbReference type="Rhea" id="RHEA:13065"/>
        <dbReference type="ChEBI" id="CHEBI:15377"/>
        <dbReference type="ChEBI" id="CHEBI:15378"/>
        <dbReference type="ChEBI" id="CHEBI:30616"/>
        <dbReference type="ChEBI" id="CHEBI:43474"/>
        <dbReference type="ChEBI" id="CHEBI:456216"/>
    </reaction>
</comment>
<dbReference type="Proteomes" id="UP000562254">
    <property type="component" value="Unassembled WGS sequence"/>
</dbReference>
<dbReference type="GO" id="GO:0016887">
    <property type="term" value="F:ATP hydrolysis activity"/>
    <property type="evidence" value="ECO:0007669"/>
    <property type="project" value="UniProtKB-UniRule"/>
</dbReference>
<evidence type="ECO:0000256" key="7">
    <source>
        <dbReference type="ARBA" id="ARBA00023125"/>
    </source>
</evidence>
<evidence type="ECO:0000256" key="11">
    <source>
        <dbReference type="HAMAP-Rule" id="MF_00848"/>
    </source>
</evidence>